<organism evidence="4 5">
    <name type="scientific">Zasmidium cellare ATCC 36951</name>
    <dbReference type="NCBI Taxonomy" id="1080233"/>
    <lineage>
        <taxon>Eukaryota</taxon>
        <taxon>Fungi</taxon>
        <taxon>Dikarya</taxon>
        <taxon>Ascomycota</taxon>
        <taxon>Pezizomycotina</taxon>
        <taxon>Dothideomycetes</taxon>
        <taxon>Dothideomycetidae</taxon>
        <taxon>Mycosphaerellales</taxon>
        <taxon>Mycosphaerellaceae</taxon>
        <taxon>Zasmidium</taxon>
    </lineage>
</organism>
<keyword evidence="3" id="KW-0560">Oxidoreductase</keyword>
<evidence type="ECO:0000256" key="3">
    <source>
        <dbReference type="ARBA" id="ARBA00023002"/>
    </source>
</evidence>
<dbReference type="Pfam" id="PF13561">
    <property type="entry name" value="adh_short_C2"/>
    <property type="match status" value="1"/>
</dbReference>
<dbReference type="GO" id="GO:0016491">
    <property type="term" value="F:oxidoreductase activity"/>
    <property type="evidence" value="ECO:0007669"/>
    <property type="project" value="UniProtKB-KW"/>
</dbReference>
<protein>
    <submittedName>
        <fullName evidence="4">Uncharacterized protein</fullName>
    </submittedName>
</protein>
<evidence type="ECO:0000313" key="4">
    <source>
        <dbReference type="EMBL" id="KAF2163790.1"/>
    </source>
</evidence>
<proteinExistence type="inferred from homology"/>
<dbReference type="AlphaFoldDB" id="A0A6A6CC49"/>
<keyword evidence="5" id="KW-1185">Reference proteome</keyword>
<dbReference type="EMBL" id="ML993607">
    <property type="protein sequence ID" value="KAF2163790.1"/>
    <property type="molecule type" value="Genomic_DNA"/>
</dbReference>
<keyword evidence="2" id="KW-0521">NADP</keyword>
<dbReference type="Gene3D" id="3.40.50.720">
    <property type="entry name" value="NAD(P)-binding Rossmann-like Domain"/>
    <property type="match status" value="1"/>
</dbReference>
<reference evidence="4" key="1">
    <citation type="journal article" date="2020" name="Stud. Mycol.">
        <title>101 Dothideomycetes genomes: a test case for predicting lifestyles and emergence of pathogens.</title>
        <authorList>
            <person name="Haridas S."/>
            <person name="Albert R."/>
            <person name="Binder M."/>
            <person name="Bloem J."/>
            <person name="Labutti K."/>
            <person name="Salamov A."/>
            <person name="Andreopoulos B."/>
            <person name="Baker S."/>
            <person name="Barry K."/>
            <person name="Bills G."/>
            <person name="Bluhm B."/>
            <person name="Cannon C."/>
            <person name="Castanera R."/>
            <person name="Culley D."/>
            <person name="Daum C."/>
            <person name="Ezra D."/>
            <person name="Gonzalez J."/>
            <person name="Henrissat B."/>
            <person name="Kuo A."/>
            <person name="Liang C."/>
            <person name="Lipzen A."/>
            <person name="Lutzoni F."/>
            <person name="Magnuson J."/>
            <person name="Mondo S."/>
            <person name="Nolan M."/>
            <person name="Ohm R."/>
            <person name="Pangilinan J."/>
            <person name="Park H.-J."/>
            <person name="Ramirez L."/>
            <person name="Alfaro M."/>
            <person name="Sun H."/>
            <person name="Tritt A."/>
            <person name="Yoshinaga Y."/>
            <person name="Zwiers L.-H."/>
            <person name="Turgeon B."/>
            <person name="Goodwin S."/>
            <person name="Spatafora J."/>
            <person name="Crous P."/>
            <person name="Grigoriev I."/>
        </authorList>
    </citation>
    <scope>NUCLEOTIDE SEQUENCE</scope>
    <source>
        <strain evidence="4">ATCC 36951</strain>
    </source>
</reference>
<evidence type="ECO:0000313" key="5">
    <source>
        <dbReference type="Proteomes" id="UP000799537"/>
    </source>
</evidence>
<dbReference type="PRINTS" id="PR00081">
    <property type="entry name" value="GDHRDH"/>
</dbReference>
<accession>A0A6A6CC49</accession>
<dbReference type="PANTHER" id="PTHR43618">
    <property type="entry name" value="7-ALPHA-HYDROXYSTEROID DEHYDROGENASE"/>
    <property type="match status" value="1"/>
</dbReference>
<name>A0A6A6CC49_ZASCE</name>
<evidence type="ECO:0000256" key="2">
    <source>
        <dbReference type="ARBA" id="ARBA00022857"/>
    </source>
</evidence>
<sequence length="293" mass="30909">MEPSIVDRTRLFSVEGIVAVIDGGGTGIGLMFARALAANGARKVYIVGRRKEILKSAAQSASINGNVIPVVGDVTSKTSLLAIAEKVKQEVGYINLLICNSGYYPPRLNIKSEQSISDIAHKALQQDPEEWNRTFATNTTAVAFTSFAFLTLLDAGNTPPNSFCPGVKSQILVTTSIGAFNRNNSEAYHFSKSAATHLVKSFASSFAPYHIRVNGIAPGLFPTDLAAGLFDPNVAEPSVEGSLARDFVPAERLGGTSDMAGFVLYAASQAGAYVNGNVMVVDGGRLGVVPSSY</sequence>
<dbReference type="PANTHER" id="PTHR43618:SF18">
    <property type="entry name" value="SHORT CHAIN DEHYDROGENASE_REDUCTASE FAMILY (AFU_ORTHOLOGUE AFUA_5G12480)"/>
    <property type="match status" value="1"/>
</dbReference>
<dbReference type="CDD" id="cd05233">
    <property type="entry name" value="SDR_c"/>
    <property type="match status" value="1"/>
</dbReference>
<evidence type="ECO:0000256" key="1">
    <source>
        <dbReference type="ARBA" id="ARBA00006484"/>
    </source>
</evidence>
<dbReference type="OrthoDB" id="2898618at2759"/>
<dbReference type="Proteomes" id="UP000799537">
    <property type="component" value="Unassembled WGS sequence"/>
</dbReference>
<dbReference type="SUPFAM" id="SSF51735">
    <property type="entry name" value="NAD(P)-binding Rossmann-fold domains"/>
    <property type="match status" value="1"/>
</dbReference>
<dbReference type="RefSeq" id="XP_033664679.1">
    <property type="nucleotide sequence ID" value="XM_033817800.1"/>
</dbReference>
<dbReference type="InterPro" id="IPR002347">
    <property type="entry name" value="SDR_fam"/>
</dbReference>
<gene>
    <name evidence="4" type="ORF">M409DRAFT_68353</name>
</gene>
<dbReference type="GeneID" id="54571072"/>
<comment type="similarity">
    <text evidence="1">Belongs to the short-chain dehydrogenases/reductases (SDR) family.</text>
</comment>
<dbReference type="InterPro" id="IPR036291">
    <property type="entry name" value="NAD(P)-bd_dom_sf"/>
</dbReference>
<dbReference type="InterPro" id="IPR052178">
    <property type="entry name" value="Sec_Metab_Biosynth_SDR"/>
</dbReference>